<dbReference type="AlphaFoldDB" id="A0A7U9HCB1"/>
<name>A0A7U9HCB1_STRLI</name>
<proteinExistence type="predicted"/>
<evidence type="ECO:0000256" key="1">
    <source>
        <dbReference type="SAM" id="MobiDB-lite"/>
    </source>
</evidence>
<dbReference type="RefSeq" id="WP_016326980.1">
    <property type="nucleotide sequence ID" value="NZ_CM001889.1"/>
</dbReference>
<feature type="region of interest" description="Disordered" evidence="1">
    <location>
        <begin position="36"/>
        <end position="66"/>
    </location>
</feature>
<evidence type="ECO:0000313" key="3">
    <source>
        <dbReference type="Proteomes" id="UP000014062"/>
    </source>
</evidence>
<dbReference type="Proteomes" id="UP000014062">
    <property type="component" value="Chromosome"/>
</dbReference>
<protein>
    <submittedName>
        <fullName evidence="2">Uncharacterized protein</fullName>
    </submittedName>
</protein>
<reference evidence="3" key="1">
    <citation type="journal article" date="2013" name="Genome Biol. Evol.">
        <title>The genome sequence of Streptomyces lividans 66 reveals a novel tRNA-dependent peptide biosynthetic system within a metal-related genomic island.</title>
        <authorList>
            <person name="Cruz-Morales P."/>
            <person name="Vijgenboom E."/>
            <person name="Iruegas-Bocardo F."/>
            <person name="Girard G."/>
            <person name="Yanez-Guerra L.A."/>
            <person name="Ramos-Aboites H.E."/>
            <person name="Pernodet J.L."/>
            <person name="Anne J."/>
            <person name="van Wezel G.P."/>
            <person name="Barona-Gomez F."/>
        </authorList>
    </citation>
    <scope>NUCLEOTIDE SEQUENCE [LARGE SCALE GENOMIC DNA]</scope>
    <source>
        <strain evidence="3">1326</strain>
    </source>
</reference>
<dbReference type="EMBL" id="CM001889">
    <property type="protein sequence ID" value="EOY49513.1"/>
    <property type="molecule type" value="Genomic_DNA"/>
</dbReference>
<sequence>MRADARVREAARDIGARYGVDYTDDAAVTALLTERRKSLETEQRRPAGGRVPELSPQLRALLDGRH</sequence>
<evidence type="ECO:0000313" key="2">
    <source>
        <dbReference type="EMBL" id="EOY49513.1"/>
    </source>
</evidence>
<gene>
    <name evidence="2" type="ORF">SLI_4805</name>
</gene>
<organism evidence="2 3">
    <name type="scientific">Streptomyces lividans 1326</name>
    <dbReference type="NCBI Taxonomy" id="1200984"/>
    <lineage>
        <taxon>Bacteria</taxon>
        <taxon>Bacillati</taxon>
        <taxon>Actinomycetota</taxon>
        <taxon>Actinomycetes</taxon>
        <taxon>Kitasatosporales</taxon>
        <taxon>Streptomycetaceae</taxon>
        <taxon>Streptomyces</taxon>
    </lineage>
</organism>
<feature type="compositionally biased region" description="Basic and acidic residues" evidence="1">
    <location>
        <begin position="36"/>
        <end position="45"/>
    </location>
</feature>
<accession>A0A7U9HCB1</accession>